<protein>
    <recommendedName>
        <fullName evidence="4">DUF1700 domain-containing protein</fullName>
    </recommendedName>
</protein>
<comment type="caution">
    <text evidence="2">The sequence shown here is derived from an EMBL/GenBank/DDBJ whole genome shotgun (WGS) entry which is preliminary data.</text>
</comment>
<organism evidence="2 3">
    <name type="scientific">Bacillus cytotoxicus</name>
    <dbReference type="NCBI Taxonomy" id="580165"/>
    <lineage>
        <taxon>Bacteria</taxon>
        <taxon>Bacillati</taxon>
        <taxon>Bacillota</taxon>
        <taxon>Bacilli</taxon>
        <taxon>Bacillales</taxon>
        <taxon>Bacillaceae</taxon>
        <taxon>Bacillus</taxon>
        <taxon>Bacillus cereus group</taxon>
    </lineage>
</organism>
<evidence type="ECO:0000313" key="3">
    <source>
        <dbReference type="Proteomes" id="UP000242164"/>
    </source>
</evidence>
<keyword evidence="1" id="KW-1133">Transmembrane helix</keyword>
<feature type="transmembrane region" description="Helical" evidence="1">
    <location>
        <begin position="103"/>
        <end position="126"/>
    </location>
</feature>
<gene>
    <name evidence="2" type="ORF">BCB44BAC_02665</name>
</gene>
<dbReference type="Proteomes" id="UP000242164">
    <property type="component" value="Unassembled WGS sequence"/>
</dbReference>
<dbReference type="GeneID" id="33897616"/>
<evidence type="ECO:0000256" key="1">
    <source>
        <dbReference type="SAM" id="Phobius"/>
    </source>
</evidence>
<sequence length="181" mass="20737">MNQEQFLQELSTHLRKLPEEERRDILYDYEEHFRFGLEEGKTEAEIIKGLGSPKAIAKEMLALYRFDEMKKDPSASNITRAVTSVVGLSLLNFIIVLGPLITIVSFIFSLWIGGISSVIAPFLVVIKILTGTFLWLDIFVSITFFGIGLLVCIGAYYCTKWFKNLCIRYVNWNLKMIRGEK</sequence>
<accession>A0AAX2CIT5</accession>
<dbReference type="RefSeq" id="WP_012094788.1">
    <property type="nucleotide sequence ID" value="NZ_CP024096.1"/>
</dbReference>
<dbReference type="AlphaFoldDB" id="A0AAX2CIT5"/>
<keyword evidence="1" id="KW-0812">Transmembrane</keyword>
<proteinExistence type="predicted"/>
<feature type="transmembrane region" description="Helical" evidence="1">
    <location>
        <begin position="78"/>
        <end position="97"/>
    </location>
</feature>
<feature type="transmembrane region" description="Helical" evidence="1">
    <location>
        <begin position="133"/>
        <end position="157"/>
    </location>
</feature>
<evidence type="ECO:0008006" key="4">
    <source>
        <dbReference type="Google" id="ProtNLM"/>
    </source>
</evidence>
<evidence type="ECO:0000313" key="2">
    <source>
        <dbReference type="EMBL" id="SCL95926.1"/>
    </source>
</evidence>
<reference evidence="2 3" key="1">
    <citation type="submission" date="2016-08" db="EMBL/GenBank/DDBJ databases">
        <authorList>
            <person name="Loux V."/>
            <person name="Rue O."/>
        </authorList>
    </citation>
    <scope>NUCLEOTIDE SEQUENCE [LARGE SCALE GENOMIC DNA]</scope>
    <source>
        <strain evidence="2 3">AFSSA_08CEB44bac</strain>
    </source>
</reference>
<name>A0AAX2CIT5_9BACI</name>
<keyword evidence="1" id="KW-0472">Membrane</keyword>
<dbReference type="Pfam" id="PF22564">
    <property type="entry name" value="HAAS"/>
    <property type="match status" value="1"/>
</dbReference>
<dbReference type="EMBL" id="FMIK01000034">
    <property type="protein sequence ID" value="SCL95926.1"/>
    <property type="molecule type" value="Genomic_DNA"/>
</dbReference>